<dbReference type="InterPro" id="IPR002913">
    <property type="entry name" value="START_lipid-bd_dom"/>
</dbReference>
<dbReference type="PROSITE" id="PS50848">
    <property type="entry name" value="START"/>
    <property type="match status" value="1"/>
</dbReference>
<dbReference type="Gene3D" id="3.30.530.20">
    <property type="match status" value="1"/>
</dbReference>
<sequence>MAAFNVKLSASFAVLCIIVPVVTPQFQNFQQGRGQTDEARKAAFRRQGEQNMRELKGLIASGGWTVDVDDFISKVKVSSKFVPKYNRTVIRSTAIRKDVSATDVIEEGLKYPGDVVNYNQDTDFLKILETLDPKNRIIHAQVTPKGGFDIPSRESVSLQTWDYEGDAFYFAYSSVDYPVPLRDGIIRVTTYPSGTKIRPLKPSGVEITAIINIDAKPPGGVQQEVIDIFTKYKQVSFYEEFFNYIQRKYASKKAGRR</sequence>
<name>A0A7R8WJQ9_9CRUS</name>
<proteinExistence type="predicted"/>
<dbReference type="AlphaFoldDB" id="A0A7R8WJQ9"/>
<protein>
    <submittedName>
        <fullName evidence="1">Uncharacterized protein</fullName>
    </submittedName>
</protein>
<organism evidence="1">
    <name type="scientific">Cyprideis torosa</name>
    <dbReference type="NCBI Taxonomy" id="163714"/>
    <lineage>
        <taxon>Eukaryota</taxon>
        <taxon>Metazoa</taxon>
        <taxon>Ecdysozoa</taxon>
        <taxon>Arthropoda</taxon>
        <taxon>Crustacea</taxon>
        <taxon>Oligostraca</taxon>
        <taxon>Ostracoda</taxon>
        <taxon>Podocopa</taxon>
        <taxon>Podocopida</taxon>
        <taxon>Cytherocopina</taxon>
        <taxon>Cytheroidea</taxon>
        <taxon>Cytherideidae</taxon>
        <taxon>Cyprideis</taxon>
    </lineage>
</organism>
<evidence type="ECO:0000313" key="1">
    <source>
        <dbReference type="EMBL" id="CAD7230269.1"/>
    </source>
</evidence>
<gene>
    <name evidence="1" type="ORF">CTOB1V02_LOCUS8130</name>
</gene>
<dbReference type="SUPFAM" id="SSF55961">
    <property type="entry name" value="Bet v1-like"/>
    <property type="match status" value="1"/>
</dbReference>
<dbReference type="GO" id="GO:0008289">
    <property type="term" value="F:lipid binding"/>
    <property type="evidence" value="ECO:0007669"/>
    <property type="project" value="InterPro"/>
</dbReference>
<dbReference type="InterPro" id="IPR023393">
    <property type="entry name" value="START-like_dom_sf"/>
</dbReference>
<dbReference type="Pfam" id="PF01852">
    <property type="entry name" value="START"/>
    <property type="match status" value="1"/>
</dbReference>
<reference evidence="1" key="1">
    <citation type="submission" date="2020-11" db="EMBL/GenBank/DDBJ databases">
        <authorList>
            <person name="Tran Van P."/>
        </authorList>
    </citation>
    <scope>NUCLEOTIDE SEQUENCE</scope>
</reference>
<accession>A0A7R8WJQ9</accession>
<dbReference type="EMBL" id="OB662572">
    <property type="protein sequence ID" value="CAD7230269.1"/>
    <property type="molecule type" value="Genomic_DNA"/>
</dbReference>